<dbReference type="EMBL" id="JAENJH010000014">
    <property type="protein sequence ID" value="MBK1789174.1"/>
    <property type="molecule type" value="Genomic_DNA"/>
</dbReference>
<evidence type="ECO:0000313" key="1">
    <source>
        <dbReference type="EMBL" id="MBK1789174.1"/>
    </source>
</evidence>
<keyword evidence="2" id="KW-1185">Reference proteome</keyword>
<gene>
    <name evidence="1" type="ORF">JHE00_32990</name>
</gene>
<sequence>MALIGRAFLAIWNDLADGTHEAWSHWHSAEHIPERIATPGFRRARRWLDPTDPEHPYFCLYEIDDLTVLDGAEYLAHLDSPTRWSAQNMGSFRNYLRSMCVLRSTAGTGTGGHLATVRLYGEPDPADIEAVVGKVTGAADGAAGLVGAHTGTYDTSRLGRQTTESRLRGNAGAGQEPFAAVAMVESLRREDAVAAADALVAEFGAIAGVRSAARSVYTLHFALTDADPSSSGGKEQHA</sequence>
<comment type="caution">
    <text evidence="1">The sequence shown here is derived from an EMBL/GenBank/DDBJ whole genome shotgun (WGS) entry which is preliminary data.</text>
</comment>
<dbReference type="Proteomes" id="UP000635245">
    <property type="component" value="Unassembled WGS sequence"/>
</dbReference>
<dbReference type="RefSeq" id="WP_200325856.1">
    <property type="nucleotide sequence ID" value="NZ_JAENJH010000014.1"/>
</dbReference>
<proteinExistence type="predicted"/>
<organism evidence="1 2">
    <name type="scientific">Prauserella cavernicola</name>
    <dbReference type="NCBI Taxonomy" id="2800127"/>
    <lineage>
        <taxon>Bacteria</taxon>
        <taxon>Bacillati</taxon>
        <taxon>Actinomycetota</taxon>
        <taxon>Actinomycetes</taxon>
        <taxon>Pseudonocardiales</taxon>
        <taxon>Pseudonocardiaceae</taxon>
        <taxon>Prauserella</taxon>
    </lineage>
</organism>
<protein>
    <submittedName>
        <fullName evidence="1">Uncharacterized protein</fullName>
    </submittedName>
</protein>
<dbReference type="AlphaFoldDB" id="A0A934V8Z1"/>
<reference evidence="1" key="1">
    <citation type="submission" date="2020-12" db="EMBL/GenBank/DDBJ databases">
        <title>Prauserella sp. ASG 168, a novel actinomycete isolated from cave rock.</title>
        <authorList>
            <person name="Suriyachadkun C."/>
        </authorList>
    </citation>
    <scope>NUCLEOTIDE SEQUENCE</scope>
    <source>
        <strain evidence="1">ASG 168</strain>
    </source>
</reference>
<evidence type="ECO:0000313" key="2">
    <source>
        <dbReference type="Proteomes" id="UP000635245"/>
    </source>
</evidence>
<accession>A0A934V8Z1</accession>
<name>A0A934V8Z1_9PSEU</name>